<evidence type="ECO:0000256" key="15">
    <source>
        <dbReference type="ARBA" id="ARBA00023170"/>
    </source>
</evidence>
<dbReference type="SMART" id="SM00911">
    <property type="entry name" value="HWE_HK"/>
    <property type="match status" value="1"/>
</dbReference>
<dbReference type="GO" id="GO:0008983">
    <property type="term" value="F:protein-glutamate O-methyltransferase activity"/>
    <property type="evidence" value="ECO:0007669"/>
    <property type="project" value="UniProtKB-EC"/>
</dbReference>
<keyword evidence="14" id="KW-0157">Chromophore</keyword>
<dbReference type="CDD" id="cd00130">
    <property type="entry name" value="PAS"/>
    <property type="match status" value="2"/>
</dbReference>
<reference evidence="23 24" key="1">
    <citation type="submission" date="2013-02" db="EMBL/GenBank/DDBJ databases">
        <authorList>
            <person name="Fiebig A."/>
            <person name="Goeker M."/>
            <person name="Klenk H.-P.P."/>
        </authorList>
    </citation>
    <scope>NUCLEOTIDE SEQUENCE [LARGE SCALE GENOMIC DNA]</scope>
    <source>
        <strain evidence="23 24">DSM 19309</strain>
    </source>
</reference>
<dbReference type="InterPro" id="IPR050903">
    <property type="entry name" value="Bact_Chemotaxis_MeTrfase"/>
</dbReference>
<dbReference type="InterPro" id="IPR000700">
    <property type="entry name" value="PAS-assoc_C"/>
</dbReference>
<evidence type="ECO:0000256" key="8">
    <source>
        <dbReference type="ARBA" id="ARBA00022643"/>
    </source>
</evidence>
<evidence type="ECO:0000256" key="1">
    <source>
        <dbReference type="ARBA" id="ARBA00000085"/>
    </source>
</evidence>
<dbReference type="Gene3D" id="3.40.50.150">
    <property type="entry name" value="Vaccinia Virus protein VP39"/>
    <property type="match status" value="1"/>
</dbReference>
<keyword evidence="24" id="KW-1185">Reference proteome</keyword>
<keyword evidence="3" id="KW-0600">Photoreceptor protein</keyword>
<comment type="caution">
    <text evidence="16">Lacks conserved residue(s) required for the propagation of feature annotation.</text>
</comment>
<dbReference type="SUPFAM" id="SSF47757">
    <property type="entry name" value="Chemotaxis receptor methyltransferase CheR, N-terminal domain"/>
    <property type="match status" value="1"/>
</dbReference>
<feature type="domain" description="PAS" evidence="19">
    <location>
        <begin position="1169"/>
        <end position="1226"/>
    </location>
</feature>
<dbReference type="Gene3D" id="3.30.450.20">
    <property type="entry name" value="PAS domain"/>
    <property type="match status" value="4"/>
</dbReference>
<organism evidence="23 24">
    <name type="scientific">Rubellimicrobium mesophilum DSM 19309</name>
    <dbReference type="NCBI Taxonomy" id="442562"/>
    <lineage>
        <taxon>Bacteria</taxon>
        <taxon>Pseudomonadati</taxon>
        <taxon>Pseudomonadota</taxon>
        <taxon>Alphaproteobacteria</taxon>
        <taxon>Rhodobacterales</taxon>
        <taxon>Roseobacteraceae</taxon>
        <taxon>Rubellimicrobium</taxon>
    </lineage>
</organism>
<dbReference type="EC" id="2.1.1.80" evidence="23"/>
<evidence type="ECO:0000259" key="20">
    <source>
        <dbReference type="PROSITE" id="PS50113"/>
    </source>
</evidence>
<evidence type="ECO:0000259" key="22">
    <source>
        <dbReference type="PROSITE" id="PS50123"/>
    </source>
</evidence>
<feature type="domain" description="PAC" evidence="20">
    <location>
        <begin position="1374"/>
        <end position="1426"/>
    </location>
</feature>
<dbReference type="STRING" id="442562.Rumeso_04293"/>
<dbReference type="SMART" id="SM00091">
    <property type="entry name" value="PAS"/>
    <property type="match status" value="4"/>
</dbReference>
<evidence type="ECO:0000256" key="2">
    <source>
        <dbReference type="ARBA" id="ARBA00001541"/>
    </source>
</evidence>
<feature type="domain" description="CheB-type methylesterase" evidence="21">
    <location>
        <begin position="21"/>
        <end position="210"/>
    </location>
</feature>
<dbReference type="SMART" id="SM00086">
    <property type="entry name" value="PAC"/>
    <property type="match status" value="2"/>
</dbReference>
<evidence type="ECO:0000256" key="9">
    <source>
        <dbReference type="ARBA" id="ARBA00022679"/>
    </source>
</evidence>
<name>A0A017HIQ0_9RHOB</name>
<dbReference type="Pfam" id="PF08447">
    <property type="entry name" value="PAS_3"/>
    <property type="match status" value="1"/>
</dbReference>
<evidence type="ECO:0000256" key="3">
    <source>
        <dbReference type="ARBA" id="ARBA00022543"/>
    </source>
</evidence>
<keyword evidence="9 23" id="KW-0808">Transferase</keyword>
<dbReference type="Gene3D" id="3.40.50.180">
    <property type="entry name" value="Methylesterase CheB, C-terminal domain"/>
    <property type="match status" value="1"/>
</dbReference>
<evidence type="ECO:0000256" key="4">
    <source>
        <dbReference type="ARBA" id="ARBA00022553"/>
    </source>
</evidence>
<dbReference type="InterPro" id="IPR013767">
    <property type="entry name" value="PAS_fold"/>
</dbReference>
<evidence type="ECO:0000256" key="17">
    <source>
        <dbReference type="SAM" id="Coils"/>
    </source>
</evidence>
<dbReference type="InterPro" id="IPR029063">
    <property type="entry name" value="SAM-dependent_MTases_sf"/>
</dbReference>
<dbReference type="Pfam" id="PF07536">
    <property type="entry name" value="HWE_HK"/>
    <property type="match status" value="1"/>
</dbReference>
<dbReference type="SUPFAM" id="SSF55781">
    <property type="entry name" value="GAF domain-like"/>
    <property type="match status" value="1"/>
</dbReference>
<evidence type="ECO:0000259" key="19">
    <source>
        <dbReference type="PROSITE" id="PS50112"/>
    </source>
</evidence>
<dbReference type="GO" id="GO:0009881">
    <property type="term" value="F:photoreceptor activity"/>
    <property type="evidence" value="ECO:0007669"/>
    <property type="project" value="UniProtKB-KW"/>
</dbReference>
<evidence type="ECO:0000256" key="6">
    <source>
        <dbReference type="ARBA" id="ARBA00022606"/>
    </source>
</evidence>
<dbReference type="SUPFAM" id="SSF55785">
    <property type="entry name" value="PYP-like sensor domain (PAS domain)"/>
    <property type="match status" value="4"/>
</dbReference>
<gene>
    <name evidence="23" type="ORF">Rumeso_04293</name>
</gene>
<dbReference type="SUPFAM" id="SSF53335">
    <property type="entry name" value="S-adenosyl-L-methionine-dependent methyltransferases"/>
    <property type="match status" value="1"/>
</dbReference>
<keyword evidence="8" id="KW-0288">FMN</keyword>
<dbReference type="PROSITE" id="PS50112">
    <property type="entry name" value="PAS"/>
    <property type="match status" value="2"/>
</dbReference>
<dbReference type="PROSITE" id="PS50123">
    <property type="entry name" value="CHER"/>
    <property type="match status" value="1"/>
</dbReference>
<comment type="catalytic activity">
    <reaction evidence="2">
        <text>L-glutamyl-[protein] + S-adenosyl-L-methionine = [protein]-L-glutamate 5-O-methyl ester + S-adenosyl-L-homocysteine</text>
        <dbReference type="Rhea" id="RHEA:24452"/>
        <dbReference type="Rhea" id="RHEA-COMP:10208"/>
        <dbReference type="Rhea" id="RHEA-COMP:10311"/>
        <dbReference type="ChEBI" id="CHEBI:29973"/>
        <dbReference type="ChEBI" id="CHEBI:57856"/>
        <dbReference type="ChEBI" id="CHEBI:59789"/>
        <dbReference type="ChEBI" id="CHEBI:82795"/>
        <dbReference type="EC" id="2.1.1.80"/>
    </reaction>
</comment>
<evidence type="ECO:0000256" key="5">
    <source>
        <dbReference type="ARBA" id="ARBA00022603"/>
    </source>
</evidence>
<dbReference type="Pfam" id="PF03705">
    <property type="entry name" value="CheR_N"/>
    <property type="match status" value="1"/>
</dbReference>
<evidence type="ECO:0000313" key="23">
    <source>
        <dbReference type="EMBL" id="EYD74236.1"/>
    </source>
</evidence>
<proteinExistence type="predicted"/>
<keyword evidence="7" id="KW-0285">Flavoprotein</keyword>
<evidence type="ECO:0000313" key="24">
    <source>
        <dbReference type="Proteomes" id="UP000019666"/>
    </source>
</evidence>
<dbReference type="PROSITE" id="PS50113">
    <property type="entry name" value="PAC"/>
    <property type="match status" value="3"/>
</dbReference>
<dbReference type="HOGENOM" id="CLU_000892_0_1_5"/>
<dbReference type="SUPFAM" id="SSF52738">
    <property type="entry name" value="Methylesterase CheB, C-terminal domain"/>
    <property type="match status" value="1"/>
</dbReference>
<dbReference type="InterPro" id="IPR003018">
    <property type="entry name" value="GAF"/>
</dbReference>
<dbReference type="GO" id="GO:0006935">
    <property type="term" value="P:chemotaxis"/>
    <property type="evidence" value="ECO:0007669"/>
    <property type="project" value="InterPro"/>
</dbReference>
<dbReference type="PRINTS" id="PR00996">
    <property type="entry name" value="CHERMTFRASE"/>
</dbReference>
<feature type="domain" description="CheR-type methyltransferase" evidence="22">
    <location>
        <begin position="220"/>
        <end position="493"/>
    </location>
</feature>
<evidence type="ECO:0000256" key="14">
    <source>
        <dbReference type="ARBA" id="ARBA00022991"/>
    </source>
</evidence>
<dbReference type="InterPro" id="IPR036804">
    <property type="entry name" value="CheR_N_sf"/>
</dbReference>
<dbReference type="Proteomes" id="UP000019666">
    <property type="component" value="Unassembled WGS sequence"/>
</dbReference>
<keyword evidence="4" id="KW-0597">Phosphoprotein</keyword>
<dbReference type="PANTHER" id="PTHR24422:SF27">
    <property type="entry name" value="PROTEIN-GLUTAMATE O-METHYLTRANSFERASE"/>
    <property type="match status" value="1"/>
</dbReference>
<dbReference type="GO" id="GO:0008984">
    <property type="term" value="F:protein-glutamate methylesterase activity"/>
    <property type="evidence" value="ECO:0007669"/>
    <property type="project" value="InterPro"/>
</dbReference>
<keyword evidence="12" id="KW-0418">Kinase</keyword>
<dbReference type="GO" id="GO:0004673">
    <property type="term" value="F:protein histidine kinase activity"/>
    <property type="evidence" value="ECO:0007669"/>
    <property type="project" value="UniProtKB-EC"/>
</dbReference>
<dbReference type="InterPro" id="IPR035909">
    <property type="entry name" value="CheB_C"/>
</dbReference>
<dbReference type="InterPro" id="IPR013655">
    <property type="entry name" value="PAS_fold_3"/>
</dbReference>
<feature type="region of interest" description="Disordered" evidence="18">
    <location>
        <begin position="1"/>
        <end position="23"/>
    </location>
</feature>
<keyword evidence="6" id="KW-0716">Sensory transduction</keyword>
<comment type="catalytic activity">
    <reaction evidence="1">
        <text>ATP + protein L-histidine = ADP + protein N-phospho-L-histidine.</text>
        <dbReference type="EC" id="2.7.13.3"/>
    </reaction>
</comment>
<dbReference type="PANTHER" id="PTHR24422">
    <property type="entry name" value="CHEMOTAXIS PROTEIN METHYLTRANSFERASE"/>
    <property type="match status" value="1"/>
</dbReference>
<evidence type="ECO:0000256" key="10">
    <source>
        <dbReference type="ARBA" id="ARBA00022691"/>
    </source>
</evidence>
<feature type="coiled-coil region" evidence="17">
    <location>
        <begin position="668"/>
        <end position="737"/>
    </location>
</feature>
<evidence type="ECO:0000256" key="13">
    <source>
        <dbReference type="ARBA" id="ARBA00022840"/>
    </source>
</evidence>
<keyword evidence="13" id="KW-0067">ATP-binding</keyword>
<keyword evidence="17" id="KW-0175">Coiled coil</keyword>
<dbReference type="Pfam" id="PF00989">
    <property type="entry name" value="PAS"/>
    <property type="match status" value="1"/>
</dbReference>
<evidence type="ECO:0000256" key="12">
    <source>
        <dbReference type="ARBA" id="ARBA00022777"/>
    </source>
</evidence>
<dbReference type="Gene3D" id="3.30.450.40">
    <property type="match status" value="1"/>
</dbReference>
<dbReference type="InterPro" id="IPR022641">
    <property type="entry name" value="CheR_N"/>
</dbReference>
<dbReference type="InterPro" id="IPR000014">
    <property type="entry name" value="PAS"/>
</dbReference>
<sequence length="1651" mass="182748">MPSKRGSGRMTMSHDANQNRDETAPVVVTITGAAAKISSLETLLRRLPPVEEAALVVVLQHREALDEEQFREAAQAGGHELVELADGTPLQAGRLHLAPLGGIATLEDGHVQVRPTEQIPGLQGLIDSFLVSLARAQGERSIMVALDGTDGDGTLGAQEMKEAGAVVLAEATPEAKEGHLDASDSPAALADAVLPVDALASHLLSLIDEIAEAPRPGTATLSLDATEVREALAAIADLLRQRTGHDFHGYKPGTFLRRVQRRMQALLLEDLGTYIETLRNQPEEAQSLFNDLLIGVTDFFRDKREWELLEHEVVPRLFEDKAGHDALRVWVAGCSTGEEAYSLAILLAEHRARIEDPPQIQIFASDLDGRALAAARAGRYTGRIADQMSPERLGRWFVKEGDTYHIVKELREMCIFSQHSLIKDAPFSRLDLISCRNLLIYLDADLQERVIPLFHFALRPGGFLFLGNSENASRHNDLFQAAEPRSRIFRQLDTERRTLPEFPFTSVDRRWLSRANLADASGSSARVAPDAADLTRWAERIVERYAPAYVILDAAYTVLHFSGPMGRYLAPAGGAASLNILSLVHPVLRAELRTALGRAAEEGHPVEVNGLEFSINGQGLGADLVVEPLQRAPGTTPGFVVLFREATPRSEAQEPRSSGAAGNPSEHVLHLEEELQLSRDRLQATIEELESTNEELKSSNEEYQSLNEELQSANEELETSKEELQSVNEELITVNGELAHRVQELGRANSDLKNFLESTQIATLFLDNNLRVTNFTPASTDLFHLVESDEGRPIAHIKARVHYDEIEADARRVLRTLAPVEREVGDPVAGAHYMVRVLPYRTTDNFIAGVVVTFVDVTARREAEERLRKAQMRHQAVLQHMGAGYSLLEILFDKDDRAHDMRHLEVNEAAKRLIGTDPTGKLLSEQGSRHERYWFDIVGGVARTGEPARGRRFAAPEGRWYDFEVYKPYPEDPESRQVAAIFQDVTALKAAEDALRASEERKAFLLKLSDALRPLADPVVLQGAAARILGERLDVDRAYYVELDEARQVATVEQEFRRGEVPSVVGEHAFASYGATLGLLRAGKAVVFDDVETEPRVDPADLPAYRALGLRAFLNTPLIKDGALVCAMCVVSAEPRRWTAADAALVEETAERTWAAVERARAEAALRGSEERFRTIVEAARDYAIFTTDVEGRIVAWPSGARQVFGWTAEEVIGQPVDITFTPEDRAAGVPDAERREAREKGQAPDVRWHLCRNSSRVFIDGVVRPLVGPDGTVTGFLKVGQDMTERRATEQALHESEARFRQFGDASADVLWVRDAETLAFEYVSPAFEEIYGSKLEHILAGNHVRRWAELIVPEDRERTLANLRRVREGEHVLHDFRILRSDGQVRWIHDTDFPLLDDEGRAHRIAGIGRDVTDEVELRDRQRVLVAELQHRTRNLMGVVRSLADKTLASSGSLEDFGSRFRDRLNALARVNGLLSRLEEGSRITFDQLLQAELSAHGAVDAEGKGDQVRLSGPKGIRLRSSMVQILALGLHELATNAIKYGALSQPNGRLSVTWSVVDGKDGERRLRVDWRESGVAVALPDGVGEMDGKVTPLRRSGYGRELIVRALPYQLKAETTYELTPEGVRCTIVLPVSLTRGETSSTDEGTDA</sequence>
<accession>A0A017HIQ0</accession>
<dbReference type="InterPro" id="IPR036890">
    <property type="entry name" value="HATPase_C_sf"/>
</dbReference>
<dbReference type="SMART" id="SM00138">
    <property type="entry name" value="MeTrc"/>
    <property type="match status" value="1"/>
</dbReference>
<feature type="domain" description="PAS" evidence="19">
    <location>
        <begin position="1297"/>
        <end position="1372"/>
    </location>
</feature>
<dbReference type="Pfam" id="PF13596">
    <property type="entry name" value="PAS_10"/>
    <property type="match status" value="1"/>
</dbReference>
<dbReference type="InterPro" id="IPR000673">
    <property type="entry name" value="Sig_transdc_resp-reg_Me-estase"/>
</dbReference>
<evidence type="ECO:0000256" key="7">
    <source>
        <dbReference type="ARBA" id="ARBA00022630"/>
    </source>
</evidence>
<evidence type="ECO:0000256" key="18">
    <source>
        <dbReference type="SAM" id="MobiDB-lite"/>
    </source>
</evidence>
<dbReference type="Pfam" id="PF01339">
    <property type="entry name" value="CheB_methylest"/>
    <property type="match status" value="1"/>
</dbReference>
<protein>
    <submittedName>
        <fullName evidence="23">Chemotaxis protein methyltransferase CheR</fullName>
        <ecNumber evidence="23">2.1.1.80</ecNumber>
    </submittedName>
</protein>
<comment type="caution">
    <text evidence="23">The sequence shown here is derived from an EMBL/GenBank/DDBJ whole genome shotgun (WGS) entry which is preliminary data.</text>
</comment>
<evidence type="ECO:0000256" key="16">
    <source>
        <dbReference type="PROSITE-ProRule" id="PRU00050"/>
    </source>
</evidence>
<dbReference type="NCBIfam" id="TIGR00229">
    <property type="entry name" value="sensory_box"/>
    <property type="match status" value="2"/>
</dbReference>
<dbReference type="GO" id="GO:0032259">
    <property type="term" value="P:methylation"/>
    <property type="evidence" value="ECO:0007669"/>
    <property type="project" value="UniProtKB-KW"/>
</dbReference>
<evidence type="ECO:0000259" key="21">
    <source>
        <dbReference type="PROSITE" id="PS50122"/>
    </source>
</evidence>
<dbReference type="InterPro" id="IPR000780">
    <property type="entry name" value="CheR_MeTrfase"/>
</dbReference>
<keyword evidence="11" id="KW-0547">Nucleotide-binding</keyword>
<dbReference type="SMART" id="SM00065">
    <property type="entry name" value="GAF"/>
    <property type="match status" value="1"/>
</dbReference>
<dbReference type="GO" id="GO:0005737">
    <property type="term" value="C:cytoplasm"/>
    <property type="evidence" value="ECO:0007669"/>
    <property type="project" value="InterPro"/>
</dbReference>
<dbReference type="GO" id="GO:0006355">
    <property type="term" value="P:regulation of DNA-templated transcription"/>
    <property type="evidence" value="ECO:0007669"/>
    <property type="project" value="InterPro"/>
</dbReference>
<keyword evidence="15" id="KW-0675">Receptor</keyword>
<dbReference type="InterPro" id="IPR001610">
    <property type="entry name" value="PAC"/>
</dbReference>
<dbReference type="GO" id="GO:0005524">
    <property type="term" value="F:ATP binding"/>
    <property type="evidence" value="ECO:0007669"/>
    <property type="project" value="UniProtKB-KW"/>
</dbReference>
<dbReference type="Pfam" id="PF13185">
    <property type="entry name" value="GAF_2"/>
    <property type="match status" value="1"/>
</dbReference>
<keyword evidence="5 23" id="KW-0489">Methyltransferase</keyword>
<dbReference type="InterPro" id="IPR011102">
    <property type="entry name" value="Sig_transdc_His_kinase_HWE"/>
</dbReference>
<dbReference type="InterPro" id="IPR022642">
    <property type="entry name" value="CheR_C"/>
</dbReference>
<dbReference type="PATRIC" id="fig|442562.3.peg.4227"/>
<dbReference type="Pfam" id="PF01739">
    <property type="entry name" value="CheR"/>
    <property type="match status" value="1"/>
</dbReference>
<feature type="domain" description="PAC" evidence="20">
    <location>
        <begin position="1243"/>
        <end position="1296"/>
    </location>
</feature>
<dbReference type="Gene3D" id="1.10.155.10">
    <property type="entry name" value="Chemotaxis receptor methyltransferase CheR, N-terminal domain"/>
    <property type="match status" value="1"/>
</dbReference>
<keyword evidence="10" id="KW-0949">S-adenosyl-L-methionine</keyword>
<feature type="domain" description="PAC" evidence="20">
    <location>
        <begin position="818"/>
        <end position="869"/>
    </location>
</feature>
<dbReference type="Gene3D" id="3.30.565.10">
    <property type="entry name" value="Histidine kinase-like ATPase, C-terminal domain"/>
    <property type="match status" value="1"/>
</dbReference>
<dbReference type="GO" id="GO:0000156">
    <property type="term" value="F:phosphorelay response regulator activity"/>
    <property type="evidence" value="ECO:0007669"/>
    <property type="project" value="InterPro"/>
</dbReference>
<dbReference type="InterPro" id="IPR035965">
    <property type="entry name" value="PAS-like_dom_sf"/>
</dbReference>
<evidence type="ECO:0000256" key="11">
    <source>
        <dbReference type="ARBA" id="ARBA00022741"/>
    </source>
</evidence>
<dbReference type="PROSITE" id="PS50122">
    <property type="entry name" value="CHEB"/>
    <property type="match status" value="1"/>
</dbReference>
<dbReference type="InterPro" id="IPR029016">
    <property type="entry name" value="GAF-like_dom_sf"/>
</dbReference>
<dbReference type="EMBL" id="AOSK01000120">
    <property type="protein sequence ID" value="EYD74236.1"/>
    <property type="molecule type" value="Genomic_DNA"/>
</dbReference>